<evidence type="ECO:0000313" key="4">
    <source>
        <dbReference type="Proteomes" id="UP000214603"/>
    </source>
</evidence>
<dbReference type="Pfam" id="PF17803">
    <property type="entry name" value="Cadherin_4"/>
    <property type="match status" value="3"/>
</dbReference>
<dbReference type="NCBIfam" id="TIGR01965">
    <property type="entry name" value="VCBS_repeat"/>
    <property type="match status" value="4"/>
</dbReference>
<protein>
    <recommendedName>
        <fullName evidence="2">Cadherin domain-containing protein</fullName>
    </recommendedName>
</protein>
<feature type="non-terminal residue" evidence="3">
    <location>
        <position position="1"/>
    </location>
</feature>
<dbReference type="PROSITE" id="PS50268">
    <property type="entry name" value="CADHERIN_2"/>
    <property type="match status" value="2"/>
</dbReference>
<feature type="domain" description="Cadherin" evidence="2">
    <location>
        <begin position="325"/>
        <end position="442"/>
    </location>
</feature>
<evidence type="ECO:0000313" key="3">
    <source>
        <dbReference type="EMBL" id="OWT54430.1"/>
    </source>
</evidence>
<dbReference type="Gene3D" id="2.60.40.1200">
    <property type="match status" value="1"/>
</dbReference>
<accession>A0A225M2S7</accession>
<dbReference type="Proteomes" id="UP000214603">
    <property type="component" value="Unassembled WGS sequence"/>
</dbReference>
<feature type="domain" description="Cadherin" evidence="2">
    <location>
        <begin position="594"/>
        <end position="724"/>
    </location>
</feature>
<keyword evidence="4" id="KW-1185">Reference proteome</keyword>
<evidence type="ECO:0000256" key="1">
    <source>
        <dbReference type="SAM" id="MobiDB-lite"/>
    </source>
</evidence>
<dbReference type="InterPro" id="IPR002126">
    <property type="entry name" value="Cadherin-like_dom"/>
</dbReference>
<reference evidence="4" key="1">
    <citation type="submission" date="2017-06" db="EMBL/GenBank/DDBJ databases">
        <title>Herbaspirillum phytohormonus sp. nov., isolated from the root nodule of Robinia pseudoacacia in lead-zinc mine.</title>
        <authorList>
            <person name="Fan M."/>
            <person name="Lin Y."/>
        </authorList>
    </citation>
    <scope>NUCLEOTIDE SEQUENCE [LARGE SCALE GENOMIC DNA]</scope>
    <source>
        <strain evidence="4">SC-089</strain>
    </source>
</reference>
<evidence type="ECO:0000259" key="2">
    <source>
        <dbReference type="PROSITE" id="PS50268"/>
    </source>
</evidence>
<organism evidence="3 4">
    <name type="scientific">Candidimonas nitroreducens</name>
    <dbReference type="NCBI Taxonomy" id="683354"/>
    <lineage>
        <taxon>Bacteria</taxon>
        <taxon>Pseudomonadati</taxon>
        <taxon>Pseudomonadota</taxon>
        <taxon>Betaproteobacteria</taxon>
        <taxon>Burkholderiales</taxon>
        <taxon>Alcaligenaceae</taxon>
        <taxon>Candidimonas</taxon>
    </lineage>
</organism>
<proteinExistence type="predicted"/>
<dbReference type="GO" id="GO:0016020">
    <property type="term" value="C:membrane"/>
    <property type="evidence" value="ECO:0007669"/>
    <property type="project" value="InterPro"/>
</dbReference>
<feature type="region of interest" description="Disordered" evidence="1">
    <location>
        <begin position="2707"/>
        <end position="2743"/>
    </location>
</feature>
<feature type="compositionally biased region" description="Polar residues" evidence="1">
    <location>
        <begin position="2726"/>
        <end position="2736"/>
    </location>
</feature>
<comment type="caution">
    <text evidence="3">The sequence shown here is derived from an EMBL/GenBank/DDBJ whole genome shotgun (WGS) entry which is preliminary data.</text>
</comment>
<name>A0A225M2S7_9BURK</name>
<dbReference type="InterPro" id="IPR040853">
    <property type="entry name" value="RapA2_cadherin-like"/>
</dbReference>
<sequence length="2771" mass="285443">TYTYTITDGDGDSSTATLTITINGADDGVMVDVPGNRAATTPDGVTTDQVVFESGLAEGSATNEADTQVNASFTVKALDGLSESGAITLSYQDVDGVTQTKVLSRAEIEALGGTAQHIETQYGTLELNGYHQAADGTLTIDYSYVLTKAPEVAGTDVLDKIGVTAADRNGDVDDTSSIAIKIVDDAPQAHADASSITEDATEATVSGNVLGEAGDTAPGLDDVADTQGADGATVTGIISNNVPGNTADDSVSGELTIKGAYGAVVIHADGSYDYTLDNTNHDVDALNANDTLEDTFSYTITDSDGDPSTATLTVTINGSNDDPVITESNQSGAVIEAGNLDDGTVVPGDPTVSGSFTASDVDNDTFTWSVIDPDTTYGTFSVDSATGVWTYELDNTLAATQALNEGDTVELTYIVQVNDGSGGTDTRNVTITITGTNDSPVANADTGTVKEAGVDNGDNTPTEGIPTATGNVLTNDTDVDDGEKKTLTVSEVSFDGAVGELGTALGGVYGSLVLKEDGTYTYTLANDDLDTQALHQGETVTEVFSYTTVDAMGATSTSTLTITVTGTNDQPGITSVEADAAGQVTEKGTGVPGDDTATGTLAAHDVDTGATLTWSIAGTGTNGTYGTISIDPTTGKWTYTLDDDRAATQGLNHGDTGTETFTARVTDEHGAYDEQVITVTVNGSDDNLTGAGDETVHLTEDGSATGTLQDYVSDVDDVLKVTTFKVDNDGDGNDETYTLGDNYTSGDDIILKDAVGNVLGTLTIAENGAYTFTPAENYAGEVPTVTYTMAESSGGTGTVTQTLTFEIAKVADTPALEDDKTVHTNEDTSVSLDLVAPGITDTGTGDGAITHDYSERLGEITLTLSGAGATGVTLVTGTMELAPVDGKITIVLTDVDHVSSLPAEDNAHGVYYLTKAEYEALEANPPAESGRNFTVTVSATSYEVDSTGAILPGVDGATSTQTIDVDVQAVTDGAKLSIDGADSASLSVDEDNTIDLTSHLTFHLNDTDGNAALDTDGSEEYQYSISGLPVGAVVTIGGVETVISALDQKVSSAWTDSAEPPTIKVKPPANFSGDIDGITITLESKDTDIDSIGDISTVSSSVVLGLHVDPMAGDVSAAGVTTPEDTAVHFLQNVAVTDTGSGSEVIDSVTFTVPTGWEVTPPSSSAEWSYDLTGSTATITFDGTLTEAEREAVLDGFTITPPAHSSKDETITLSIETTDSNTVNGSTVTDTQTVDRDVKITVTPVAETTNQDGNASGSLVDTDHDGFADLTMTQGHPYATPGEEDKWFDLSQDGAFDLAEGWVDQDSGEKLFARLTPELVAGDGGPSGAIGSQFKWIEGGVDHIVTYVGSPIDVPVDALGTLQFKAAPDFSGKFDIKVEAHTVDMDDDGNGVSSEATSGESHLVNILIKPVADDVTLTLSGHASGKEDTNIPLAINPTSSDPSETFVVTISGIPDGAIIYYGGVAQTAIDGSVKITDFNTATDLYISPPANSNKDFTLQVHADSVDTLIIDGDGGSPYSSINTTGPTLNIVVAMHGVADTAVVQPKIVANFTEADLDDGTKSVKLSDLVSVSTPDEDGSETLTVRVSGLPDGFALDSGLLVTDHSITGEARVWVLTEDQLADATITVPENYSGEVHFKVAGVTTEDDGDTHTGTAVPVTFTVTPSPEAVMSTSATISEDARSNVGLHIVHQHGDTDETLAGVRIDASQFTDKNFTLYVDGAPITDLTVTDGYYILSPEQAATLSAQGSENLDGDLGSFAFEYQITDAASDGSGTTTSPWTPATFEIHATAVTDQPNASITAIAGTLDTTVSDDASPDTVSVEVADIVTVNFHVDSPDTDGSEHLVRVVIDGVPDGVTVGVSDGEGGVVDGRYLGGGRWLLVYDGEDAKAIGSEGLDLSVRFDVSGQADKGVHDITMTAQVQDNGNDQANAGLVETDSVTWHLETTDVTDGPAGPAESPAPITEWAYNDTSATEDSPFTLDEKIDAGVMLPGIGTHAFTVTLTDLPGGSSVAGMVHTVIDGHDVWTATKLITVDGSTTQNDIDDALQELLHSISVTPPPNSNENNATGGFTFDADLTTSLVGGAGSDAVNTRSVTPTIPVEPVTDEATIAIAGTDSELNESDTSIPFDITVSNLADGSHGIIVDGKLYLQVGSTTSALDGGTLSLIGAGDHTLTTETDPAGLPSGTYYVIDKVDMGETLHFDYQPDTMTKGDVTVKTWVTNQEENANPVQVDNSATLTVAISNDGAQITSNAVTGGEAAVAGKESLIQLTGLQATLIDGDGSEKFHSILLSDVPSGFLVYIGNSASDAHMASNAGGQDGMNTWVISEESLTMPAYIAILPPAHWSGTLSGLELIVKSGEDSLTTTVTDTHVLEPITIDPIANGITLDPTHAFGTEGHIIPINLNAAMADATDASITVGTSTIEDTSQETTTLKLTGLGEHASFYIGGVLIDGVAYDSANGGTYTITGLTQDALHKLGFIQASSDLHDQDTTTPGMQIGVEAWTVESGNGDESVHDSNTITLNVSNQLATNGDNSLIWTGNSIDGLSGTDTVHFRQGETLSGTDLAAKLSNIETLDLSISGDNKINDLTPEQVRTILGSGGDSSGTLTVHGDGAGDKVALSGTWTNNHDGTWTGTLDDGVSTVKLIVDGGASVDETAVTPESQGLSFSPMSLMLDLPDTQSDGSTSESSFLFDQESTLPTLDSLLAAAPDASSGGAAGSTHSWLPGQETDSGTLPQPDSASGSGAAAYTAFVPDVQQPDDELHHSLAHAHAVA</sequence>
<dbReference type="Gene3D" id="2.60.40.10">
    <property type="entry name" value="Immunoglobulins"/>
    <property type="match status" value="4"/>
</dbReference>
<dbReference type="GO" id="GO:0005509">
    <property type="term" value="F:calcium ion binding"/>
    <property type="evidence" value="ECO:0007669"/>
    <property type="project" value="InterPro"/>
</dbReference>
<feature type="region of interest" description="Disordered" evidence="1">
    <location>
        <begin position="2652"/>
        <end position="2688"/>
    </location>
</feature>
<dbReference type="InterPro" id="IPR010221">
    <property type="entry name" value="VCBS_dom"/>
</dbReference>
<dbReference type="InterPro" id="IPR013783">
    <property type="entry name" value="Ig-like_fold"/>
</dbReference>
<feature type="compositionally biased region" description="Polar residues" evidence="1">
    <location>
        <begin position="2657"/>
        <end position="2667"/>
    </location>
</feature>
<feature type="compositionally biased region" description="Polar residues" evidence="1">
    <location>
        <begin position="2676"/>
        <end position="2688"/>
    </location>
</feature>
<dbReference type="EMBL" id="NJIH01000015">
    <property type="protein sequence ID" value="OWT54430.1"/>
    <property type="molecule type" value="Genomic_DNA"/>
</dbReference>
<dbReference type="GO" id="GO:0007156">
    <property type="term" value="P:homophilic cell adhesion via plasma membrane adhesion molecules"/>
    <property type="evidence" value="ECO:0007669"/>
    <property type="project" value="InterPro"/>
</dbReference>
<gene>
    <name evidence="3" type="ORF">CEY11_22130</name>
</gene>
<feature type="compositionally biased region" description="Low complexity" evidence="1">
    <location>
        <begin position="2707"/>
        <end position="2718"/>
    </location>
</feature>